<proteinExistence type="predicted"/>
<protein>
    <submittedName>
        <fullName evidence="1">Uncharacterized protein</fullName>
    </submittedName>
</protein>
<comment type="caution">
    <text evidence="1">The sequence shown here is derived from an EMBL/GenBank/DDBJ whole genome shotgun (WGS) entry which is preliminary data.</text>
</comment>
<keyword evidence="2" id="KW-1185">Reference proteome</keyword>
<accession>A0AAX6MZX4</accession>
<organism evidence="1 2">
    <name type="scientific">Daldinia eschscholtzii</name>
    <dbReference type="NCBI Taxonomy" id="292717"/>
    <lineage>
        <taxon>Eukaryota</taxon>
        <taxon>Fungi</taxon>
        <taxon>Dikarya</taxon>
        <taxon>Ascomycota</taxon>
        <taxon>Pezizomycotina</taxon>
        <taxon>Sordariomycetes</taxon>
        <taxon>Xylariomycetidae</taxon>
        <taxon>Xylariales</taxon>
        <taxon>Hypoxylaceae</taxon>
        <taxon>Daldinia</taxon>
    </lineage>
</organism>
<evidence type="ECO:0000313" key="2">
    <source>
        <dbReference type="Proteomes" id="UP001369815"/>
    </source>
</evidence>
<dbReference type="AlphaFoldDB" id="A0AAX6MZX4"/>
<sequence length="195" mass="22751">MEQPKLENIPVKLSEDESLNLRCYFPVPPPLTWQIWQTMADGFKRISLFATMPAAYICFHIDTTPLTPRMKARDVLKHNYKEIHGNLSNLKFIGYCNITHSGTRMSMINAARALGKPSHWDYWLVIRPGELGWNEALLDNPFIRGAQMLCIENAEEMLNAYVGKVSFFCETPFPSSRPWHEFELYMRIELHRQFL</sequence>
<evidence type="ECO:0000313" key="1">
    <source>
        <dbReference type="EMBL" id="KAK6957983.1"/>
    </source>
</evidence>
<gene>
    <name evidence="1" type="ORF">Daesc_000775</name>
</gene>
<dbReference type="EMBL" id="JBANMG010000001">
    <property type="protein sequence ID" value="KAK6957983.1"/>
    <property type="molecule type" value="Genomic_DNA"/>
</dbReference>
<name>A0AAX6MZX4_9PEZI</name>
<reference evidence="1 2" key="1">
    <citation type="journal article" date="2024" name="Front Chem Biol">
        <title>Unveiling the potential of Daldinia eschscholtzii MFLUCC 19-0629 through bioactivity and bioinformatics studies for enhanced sustainable agriculture production.</title>
        <authorList>
            <person name="Brooks S."/>
            <person name="Weaver J.A."/>
            <person name="Klomchit A."/>
            <person name="Alharthi S.A."/>
            <person name="Onlamun T."/>
            <person name="Nurani R."/>
            <person name="Vong T.K."/>
            <person name="Alberti F."/>
            <person name="Greco C."/>
        </authorList>
    </citation>
    <scope>NUCLEOTIDE SEQUENCE [LARGE SCALE GENOMIC DNA]</scope>
    <source>
        <strain evidence="1">MFLUCC 19-0629</strain>
    </source>
</reference>
<dbReference type="Proteomes" id="UP001369815">
    <property type="component" value="Unassembled WGS sequence"/>
</dbReference>